<proteinExistence type="predicted"/>
<evidence type="ECO:0000313" key="2">
    <source>
        <dbReference type="Proteomes" id="UP001497472"/>
    </source>
</evidence>
<reference evidence="1 2" key="1">
    <citation type="submission" date="2023-11" db="EMBL/GenBank/DDBJ databases">
        <authorList>
            <person name="Okamura Y."/>
        </authorList>
    </citation>
    <scope>NUCLEOTIDE SEQUENCE [LARGE SCALE GENOMIC DNA]</scope>
</reference>
<organism evidence="1 2">
    <name type="scientific">Leptosia nina</name>
    <dbReference type="NCBI Taxonomy" id="320188"/>
    <lineage>
        <taxon>Eukaryota</taxon>
        <taxon>Metazoa</taxon>
        <taxon>Ecdysozoa</taxon>
        <taxon>Arthropoda</taxon>
        <taxon>Hexapoda</taxon>
        <taxon>Insecta</taxon>
        <taxon>Pterygota</taxon>
        <taxon>Neoptera</taxon>
        <taxon>Endopterygota</taxon>
        <taxon>Lepidoptera</taxon>
        <taxon>Glossata</taxon>
        <taxon>Ditrysia</taxon>
        <taxon>Papilionoidea</taxon>
        <taxon>Pieridae</taxon>
        <taxon>Pierinae</taxon>
        <taxon>Leptosia</taxon>
    </lineage>
</organism>
<dbReference type="Proteomes" id="UP001497472">
    <property type="component" value="Unassembled WGS sequence"/>
</dbReference>
<keyword evidence="2" id="KW-1185">Reference proteome</keyword>
<protein>
    <submittedName>
        <fullName evidence="1">Uncharacterized protein</fullName>
    </submittedName>
</protein>
<dbReference type="EMBL" id="CAVLEF010000003">
    <property type="protein sequence ID" value="CAK1542722.1"/>
    <property type="molecule type" value="Genomic_DNA"/>
</dbReference>
<accession>A0AAV1IZP4</accession>
<evidence type="ECO:0000313" key="1">
    <source>
        <dbReference type="EMBL" id="CAK1542722.1"/>
    </source>
</evidence>
<name>A0AAV1IZP4_9NEOP</name>
<sequence>MSRTLRVTERGRRLNAAHEAIETALGARAGRTRVRSTQTVEIVVVVSLGETKHIRAQTIHPQRYYAECFD</sequence>
<gene>
    <name evidence="1" type="ORF">LNINA_LOCUS2584</name>
</gene>
<dbReference type="AlphaFoldDB" id="A0AAV1IZP4"/>
<comment type="caution">
    <text evidence="1">The sequence shown here is derived from an EMBL/GenBank/DDBJ whole genome shotgun (WGS) entry which is preliminary data.</text>
</comment>